<dbReference type="InterPro" id="IPR037066">
    <property type="entry name" value="Plug_dom_sf"/>
</dbReference>
<reference evidence="10 11" key="2">
    <citation type="submission" date="2015-01" db="EMBL/GenBank/DDBJ databases">
        <title>Complete genome sequence of Pyrinomonas methylaliphatogenes type strain K22T.</title>
        <authorList>
            <person name="Lee K.C.Y."/>
            <person name="Power J.F."/>
            <person name="Dunfield P.F."/>
            <person name="Morgan X.C."/>
            <person name="Huttenhower C."/>
            <person name="Stott M.B."/>
        </authorList>
    </citation>
    <scope>NUCLEOTIDE SEQUENCE [LARGE SCALE GENOMIC DNA]</scope>
    <source>
        <strain evidence="10 11">K22</strain>
    </source>
</reference>
<name>A0A0B6WUU7_9BACT</name>
<feature type="domain" description="TonB-dependent transporter Oar-like beta-barrel" evidence="9">
    <location>
        <begin position="359"/>
        <end position="576"/>
    </location>
</feature>
<dbReference type="InterPro" id="IPR057601">
    <property type="entry name" value="Oar-like_b-barrel"/>
</dbReference>
<organism evidence="10 11">
    <name type="scientific">Pyrinomonas methylaliphatogenes</name>
    <dbReference type="NCBI Taxonomy" id="454194"/>
    <lineage>
        <taxon>Bacteria</taxon>
        <taxon>Pseudomonadati</taxon>
        <taxon>Acidobacteriota</taxon>
        <taxon>Blastocatellia</taxon>
        <taxon>Blastocatellales</taxon>
        <taxon>Pyrinomonadaceae</taxon>
        <taxon>Pyrinomonas</taxon>
    </lineage>
</organism>
<dbReference type="SUPFAM" id="SSF56935">
    <property type="entry name" value="Porins"/>
    <property type="match status" value="1"/>
</dbReference>
<keyword evidence="3" id="KW-1134">Transmembrane beta strand</keyword>
<feature type="domain" description="TonB-dependent transporter Oar-like beta-barrel" evidence="9">
    <location>
        <begin position="579"/>
        <end position="871"/>
    </location>
</feature>
<dbReference type="Gene3D" id="2.60.40.1120">
    <property type="entry name" value="Carboxypeptidase-like, regulatory domain"/>
    <property type="match status" value="1"/>
</dbReference>
<keyword evidence="6" id="KW-0998">Cell outer membrane</keyword>
<gene>
    <name evidence="10" type="ORF">PYK22_00836</name>
</gene>
<dbReference type="Proteomes" id="UP000031518">
    <property type="component" value="Unassembled WGS sequence"/>
</dbReference>
<keyword evidence="5 8" id="KW-0472">Membrane</keyword>
<dbReference type="Pfam" id="PF25183">
    <property type="entry name" value="OMP_b-brl_4"/>
    <property type="match status" value="4"/>
</dbReference>
<dbReference type="EMBL" id="CBXV010000003">
    <property type="protein sequence ID" value="CDM64841.1"/>
    <property type="molecule type" value="Genomic_DNA"/>
</dbReference>
<evidence type="ECO:0000256" key="8">
    <source>
        <dbReference type="SAM" id="Phobius"/>
    </source>
</evidence>
<dbReference type="Gene3D" id="2.170.130.10">
    <property type="entry name" value="TonB-dependent receptor, plug domain"/>
    <property type="match status" value="1"/>
</dbReference>
<feature type="region of interest" description="Disordered" evidence="7">
    <location>
        <begin position="859"/>
        <end position="885"/>
    </location>
</feature>
<evidence type="ECO:0000313" key="11">
    <source>
        <dbReference type="Proteomes" id="UP000031518"/>
    </source>
</evidence>
<dbReference type="InterPro" id="IPR036942">
    <property type="entry name" value="Beta-barrel_TonB_sf"/>
</dbReference>
<evidence type="ECO:0000259" key="9">
    <source>
        <dbReference type="Pfam" id="PF25183"/>
    </source>
</evidence>
<dbReference type="SUPFAM" id="SSF49464">
    <property type="entry name" value="Carboxypeptidase regulatory domain-like"/>
    <property type="match status" value="1"/>
</dbReference>
<dbReference type="OrthoDB" id="97893at2"/>
<proteinExistence type="predicted"/>
<dbReference type="Gene3D" id="2.40.170.20">
    <property type="entry name" value="TonB-dependent receptor, beta-barrel domain"/>
    <property type="match status" value="1"/>
</dbReference>
<keyword evidence="10" id="KW-0675">Receptor</keyword>
<evidence type="ECO:0000313" key="10">
    <source>
        <dbReference type="EMBL" id="CDM64841.1"/>
    </source>
</evidence>
<evidence type="ECO:0000256" key="3">
    <source>
        <dbReference type="ARBA" id="ARBA00022452"/>
    </source>
</evidence>
<dbReference type="InterPro" id="IPR039426">
    <property type="entry name" value="TonB-dep_rcpt-like"/>
</dbReference>
<protein>
    <submittedName>
        <fullName evidence="10">Outer membrane receptor protein</fullName>
    </submittedName>
</protein>
<dbReference type="GO" id="GO:0044718">
    <property type="term" value="P:siderophore transmembrane transport"/>
    <property type="evidence" value="ECO:0007669"/>
    <property type="project" value="TreeGrafter"/>
</dbReference>
<feature type="transmembrane region" description="Helical" evidence="8">
    <location>
        <begin position="21"/>
        <end position="38"/>
    </location>
</feature>
<keyword evidence="11" id="KW-1185">Reference proteome</keyword>
<dbReference type="PANTHER" id="PTHR30069:SF46">
    <property type="entry name" value="OAR PROTEIN"/>
    <property type="match status" value="1"/>
</dbReference>
<comment type="subcellular location">
    <subcellularLocation>
        <location evidence="1">Cell outer membrane</location>
        <topology evidence="1">Multi-pass membrane protein</topology>
    </subcellularLocation>
</comment>
<keyword evidence="4 8" id="KW-0812">Transmembrane</keyword>
<feature type="domain" description="TonB-dependent transporter Oar-like beta-barrel" evidence="9">
    <location>
        <begin position="257"/>
        <end position="323"/>
    </location>
</feature>
<evidence type="ECO:0000256" key="7">
    <source>
        <dbReference type="SAM" id="MobiDB-lite"/>
    </source>
</evidence>
<dbReference type="InterPro" id="IPR008969">
    <property type="entry name" value="CarboxyPept-like_regulatory"/>
</dbReference>
<dbReference type="PANTHER" id="PTHR30069">
    <property type="entry name" value="TONB-DEPENDENT OUTER MEMBRANE RECEPTOR"/>
    <property type="match status" value="1"/>
</dbReference>
<accession>A0A0B6WUU7</accession>
<sequence>MGTQQASPMRNKAQARRTSAITLKLLALMVIWPAPLTIRQISATQASLIGSVREPTGAPVADARIIARHLSAGQERSVSSDAEGNYRFSSLPVGEYEVRAEAKGFATYINRSITLHVGSATRLDIVLQPLAISAEVTVTERASPLDPTQTATTTTIEPEQIEELPINDRNYLQFVLLAPGVVAANPAGSALPYDGFSFGGLRPHSNAISIDGLDNTDETTGEARVALSPEIVREFQVVNNGVSAEFGGFAGGSINVVTKTGTNQFHGDLFTFLQHERLNAREPFAENGARPRFRRFQPGFSLGGPLRRDRLFFYMAAEQERLAGEDVSDVAQTVQARFNAILADDRRLAKILPFSERFPTGRRETEAAGKLTWLITPMHTLHLRYAYTLDRSRAATFNADLPTDRTARGDRSTLDHQATANLISTLSASLVNELRLQWSRRRASIAEDAREAGFEIVGIARAGRPLGTLGSRREDRQQMIETVTLGRSRHEWKAGASINHVSLRSALDDGFGGYFIFRTLDDLLAGRPAVWRQAFGDPHTELAVLSFGAFALDQWRPSSHLTLNLGARYDMERLPTPFRTTRGGISPRLGLVWNISDRTLVRTSFGIFRDRLPLAFVNRARQLDGRHAFVQIAEDSDAARIYGAIGLSAASAPFAEIRPSIYRPDPRFVMPYSLQTGFGIERMVAADTTLRADYLFVRGLHLPRTRNVNLLPPVIFTADLTAPLGVFEPTPQQAGRPVFSRARLDPRYDAIYQLEDSASSRYHGLTLALNRRFSDEFACLVSYTLARATDDASDFDEQPPNPFDLRSDWSSSREDLRHRLAVSALFDLPFAEEKESGWPMKIFKHVEVAPIATFSSGRRANPLTGSDEERSLAFPPSSRPLGARRNSLRAPANFNVDLRVIRYFPFGPTRRFDLVAEFFNLFNHPNALTVNPFYGSSKSPLPSFASPVLFSTSRQIRLSLDLEF</sequence>
<dbReference type="AlphaFoldDB" id="A0A0B6WUU7"/>
<evidence type="ECO:0000256" key="1">
    <source>
        <dbReference type="ARBA" id="ARBA00004571"/>
    </source>
</evidence>
<keyword evidence="2" id="KW-0813">Transport</keyword>
<dbReference type="GO" id="GO:0009279">
    <property type="term" value="C:cell outer membrane"/>
    <property type="evidence" value="ECO:0007669"/>
    <property type="project" value="UniProtKB-SubCell"/>
</dbReference>
<evidence type="ECO:0000256" key="6">
    <source>
        <dbReference type="ARBA" id="ARBA00023237"/>
    </source>
</evidence>
<evidence type="ECO:0000256" key="5">
    <source>
        <dbReference type="ARBA" id="ARBA00023136"/>
    </source>
</evidence>
<keyword evidence="8" id="KW-1133">Transmembrane helix</keyword>
<dbReference type="Pfam" id="PF13620">
    <property type="entry name" value="CarboxypepD_reg"/>
    <property type="match status" value="1"/>
</dbReference>
<reference evidence="10 11" key="1">
    <citation type="submission" date="2013-12" db="EMBL/GenBank/DDBJ databases">
        <authorList>
            <person name="Stott M."/>
        </authorList>
    </citation>
    <scope>NUCLEOTIDE SEQUENCE [LARGE SCALE GENOMIC DNA]</scope>
    <source>
        <strain evidence="10 11">K22</strain>
    </source>
</reference>
<dbReference type="GO" id="GO:0015344">
    <property type="term" value="F:siderophore uptake transmembrane transporter activity"/>
    <property type="evidence" value="ECO:0007669"/>
    <property type="project" value="TreeGrafter"/>
</dbReference>
<evidence type="ECO:0000256" key="2">
    <source>
        <dbReference type="ARBA" id="ARBA00022448"/>
    </source>
</evidence>
<feature type="domain" description="TonB-dependent transporter Oar-like beta-barrel" evidence="9">
    <location>
        <begin position="883"/>
        <end position="932"/>
    </location>
</feature>
<dbReference type="STRING" id="454194.PYK22_00836"/>
<evidence type="ECO:0000256" key="4">
    <source>
        <dbReference type="ARBA" id="ARBA00022692"/>
    </source>
</evidence>